<keyword evidence="4" id="KW-1185">Reference proteome</keyword>
<dbReference type="SUPFAM" id="SSF52025">
    <property type="entry name" value="PA domain"/>
    <property type="match status" value="1"/>
</dbReference>
<dbReference type="AlphaFoldDB" id="A0A5C7FET5"/>
<dbReference type="Proteomes" id="UP000321907">
    <property type="component" value="Unassembled WGS sequence"/>
</dbReference>
<comment type="caution">
    <text evidence="3">The sequence shown here is derived from an EMBL/GenBank/DDBJ whole genome shotgun (WGS) entry which is preliminary data.</text>
</comment>
<dbReference type="Gene3D" id="3.50.30.30">
    <property type="match status" value="1"/>
</dbReference>
<feature type="chain" id="PRO_5022703258" evidence="1">
    <location>
        <begin position="21"/>
        <end position="503"/>
    </location>
</feature>
<organism evidence="3 4">
    <name type="scientific">Neolewinella aurantiaca</name>
    <dbReference type="NCBI Taxonomy" id="2602767"/>
    <lineage>
        <taxon>Bacteria</taxon>
        <taxon>Pseudomonadati</taxon>
        <taxon>Bacteroidota</taxon>
        <taxon>Saprospiria</taxon>
        <taxon>Saprospirales</taxon>
        <taxon>Lewinellaceae</taxon>
        <taxon>Neolewinella</taxon>
    </lineage>
</organism>
<reference evidence="3 4" key="1">
    <citation type="submission" date="2019-08" db="EMBL/GenBank/DDBJ databases">
        <title>Lewinella sp. strain SSH13 Genome sequencing and assembly.</title>
        <authorList>
            <person name="Kim I."/>
        </authorList>
    </citation>
    <scope>NUCLEOTIDE SEQUENCE [LARGE SCALE GENOMIC DNA]</scope>
    <source>
        <strain evidence="3 4">SSH13</strain>
    </source>
</reference>
<dbReference type="EMBL" id="VOXD01000027">
    <property type="protein sequence ID" value="TXF88036.1"/>
    <property type="molecule type" value="Genomic_DNA"/>
</dbReference>
<dbReference type="Pfam" id="PF04389">
    <property type="entry name" value="Peptidase_M28"/>
    <property type="match status" value="1"/>
</dbReference>
<evidence type="ECO:0000313" key="3">
    <source>
        <dbReference type="EMBL" id="TXF88036.1"/>
    </source>
</evidence>
<feature type="domain" description="Peptidase M28" evidence="2">
    <location>
        <begin position="261"/>
        <end position="466"/>
    </location>
</feature>
<accession>A0A5C7FET5</accession>
<protein>
    <submittedName>
        <fullName evidence="3">M28 family peptidase</fullName>
    </submittedName>
</protein>
<dbReference type="RefSeq" id="WP_147931824.1">
    <property type="nucleotide sequence ID" value="NZ_VOXD01000027.1"/>
</dbReference>
<name>A0A5C7FET5_9BACT</name>
<dbReference type="InterPro" id="IPR045175">
    <property type="entry name" value="M28_fam"/>
</dbReference>
<sequence>MKKITFFLLLVISSLTTAFAQEIDKTLPEFSFNELELAGQMHFLASDYLEGRRTGNRGNEIAGQYIAAQLRAFGYAPINGESYLQPVPLMKTAAPKTGKLMVDDMSFTQMGDLLIMRGPEATADASVVFANYGWVDGETDHNDYADIDVKGKIVVTRAGIPGDVSQAGVFKGIREKAKMAADAGAVGIFEIYSLPFPWGAFKGYLGGERMGLDNGAESATIPYGFVKVQDDFVDRLTKKKKGLKGSMASSGMMVERTSSFNVGGILEGTDPDLKDEYMIVTAHFDHVGVGKQGGGAFTEQDSIFNGARDNAFGTISLLASARAFAERPTRRSIIMLAVTGEEMGLLGSQWYAEHPLVPLEKTIFNFNTDGAGYDDISGISLIGANRTGIDPQVAAAAEAFGKKVIEDPAPEQGLFDRSDNVSFAAKGVPALSFSPGITGFSDELFKYYHQVTDNPETINMAYLKEYCQAFTLAARLIANRDTRPYWVDGDKYREAGDKLYKKK</sequence>
<dbReference type="GO" id="GO:0008235">
    <property type="term" value="F:metalloexopeptidase activity"/>
    <property type="evidence" value="ECO:0007669"/>
    <property type="project" value="InterPro"/>
</dbReference>
<feature type="signal peptide" evidence="1">
    <location>
        <begin position="1"/>
        <end position="20"/>
    </location>
</feature>
<keyword evidence="1" id="KW-0732">Signal</keyword>
<dbReference type="OrthoDB" id="1521787at2"/>
<evidence type="ECO:0000259" key="2">
    <source>
        <dbReference type="Pfam" id="PF04389"/>
    </source>
</evidence>
<evidence type="ECO:0000313" key="4">
    <source>
        <dbReference type="Proteomes" id="UP000321907"/>
    </source>
</evidence>
<dbReference type="InterPro" id="IPR046450">
    <property type="entry name" value="PA_dom_sf"/>
</dbReference>
<dbReference type="PANTHER" id="PTHR12147">
    <property type="entry name" value="METALLOPEPTIDASE M28 FAMILY MEMBER"/>
    <property type="match status" value="1"/>
</dbReference>
<dbReference type="PANTHER" id="PTHR12147:SF26">
    <property type="entry name" value="PEPTIDASE M28 DOMAIN-CONTAINING PROTEIN"/>
    <property type="match status" value="1"/>
</dbReference>
<dbReference type="GO" id="GO:0006508">
    <property type="term" value="P:proteolysis"/>
    <property type="evidence" value="ECO:0007669"/>
    <property type="project" value="InterPro"/>
</dbReference>
<dbReference type="InterPro" id="IPR007484">
    <property type="entry name" value="Peptidase_M28"/>
</dbReference>
<dbReference type="SUPFAM" id="SSF53187">
    <property type="entry name" value="Zn-dependent exopeptidases"/>
    <property type="match status" value="1"/>
</dbReference>
<proteinExistence type="predicted"/>
<dbReference type="Gene3D" id="3.40.630.10">
    <property type="entry name" value="Zn peptidases"/>
    <property type="match status" value="1"/>
</dbReference>
<gene>
    <name evidence="3" type="ORF">FUA23_16265</name>
</gene>
<evidence type="ECO:0000256" key="1">
    <source>
        <dbReference type="SAM" id="SignalP"/>
    </source>
</evidence>